<feature type="compositionally biased region" description="Low complexity" evidence="7">
    <location>
        <begin position="321"/>
        <end position="333"/>
    </location>
</feature>
<evidence type="ECO:0000256" key="1">
    <source>
        <dbReference type="ARBA" id="ARBA00004141"/>
    </source>
</evidence>
<feature type="transmembrane region" description="Helical" evidence="8">
    <location>
        <begin position="173"/>
        <end position="196"/>
    </location>
</feature>
<evidence type="ECO:0000256" key="5">
    <source>
        <dbReference type="ARBA" id="ARBA00023136"/>
    </source>
</evidence>
<evidence type="ECO:0000256" key="7">
    <source>
        <dbReference type="SAM" id="MobiDB-lite"/>
    </source>
</evidence>
<evidence type="ECO:0000256" key="6">
    <source>
        <dbReference type="RuleBase" id="RU000477"/>
    </source>
</evidence>
<feature type="region of interest" description="Disordered" evidence="7">
    <location>
        <begin position="284"/>
        <end position="384"/>
    </location>
</feature>
<proteinExistence type="inferred from homology"/>
<keyword evidence="6" id="KW-0813">Transport</keyword>
<dbReference type="Proteomes" id="UP000774617">
    <property type="component" value="Unassembled WGS sequence"/>
</dbReference>
<feature type="transmembrane region" description="Helical" evidence="8">
    <location>
        <begin position="54"/>
        <end position="76"/>
    </location>
</feature>
<evidence type="ECO:0000313" key="10">
    <source>
        <dbReference type="Proteomes" id="UP000774617"/>
    </source>
</evidence>
<dbReference type="PANTHER" id="PTHR19139:SF199">
    <property type="entry name" value="MIP17260P"/>
    <property type="match status" value="1"/>
</dbReference>
<keyword evidence="3 6" id="KW-0812">Transmembrane</keyword>
<feature type="region of interest" description="Disordered" evidence="7">
    <location>
        <begin position="1"/>
        <end position="27"/>
    </location>
</feature>
<feature type="transmembrane region" description="Helical" evidence="8">
    <location>
        <begin position="203"/>
        <end position="228"/>
    </location>
</feature>
<sequence length="384" mass="40777">MNINRPADNPIVLPGMRAKTSEPPPPHRVRGLSWLPTNIRNHIIAMIGEFTGTFLFLFLAFAATQVANAAAAGAALSDISVNAYPNVAVLLYISLAFGFSLAVNVWVFFRISGGLFNPAVTLGLCLIGAVGWTRGFLVILTQIVGAIAAAGVVSCLFPGPLAVRTTLGAGTSIVRGLFIEMFLTAMLIFTIFMLAAEKHKGTFLAPVGIGLCLFIAQLAGVYFTGGSLNPARSFGPDVILVTFNGYHWIYWVGPALGALLAVGLYRLIKALEYETSNPGADFNRNDAEVFYPDEDPTAGRRNLHSSGYDGTTDAPAPQPAPISAIIPSSRPSSDQVRRSRLQSIAGQTASVYSTSPGDRSRNSLEADTYRKGPDAEEGVLGLRG</sequence>
<keyword evidence="10" id="KW-1185">Reference proteome</keyword>
<comment type="similarity">
    <text evidence="2 6">Belongs to the MIP/aquaporin (TC 1.A.8) family.</text>
</comment>
<dbReference type="PRINTS" id="PR00783">
    <property type="entry name" value="MINTRINSICP"/>
</dbReference>
<protein>
    <submittedName>
        <fullName evidence="9">Aquaporin-like protein</fullName>
    </submittedName>
</protein>
<dbReference type="InterPro" id="IPR034294">
    <property type="entry name" value="Aquaporin_transptr"/>
</dbReference>
<feature type="transmembrane region" description="Helical" evidence="8">
    <location>
        <begin position="248"/>
        <end position="268"/>
    </location>
</feature>
<accession>A0ABQ8GIT6</accession>
<keyword evidence="5 8" id="KW-0472">Membrane</keyword>
<keyword evidence="4 8" id="KW-1133">Transmembrane helix</keyword>
<comment type="caution">
    <text evidence="9">The sequence shown here is derived from an EMBL/GenBank/DDBJ whole genome shotgun (WGS) entry which is preliminary data.</text>
</comment>
<feature type="compositionally biased region" description="Basic and acidic residues" evidence="7">
    <location>
        <begin position="358"/>
        <end position="374"/>
    </location>
</feature>
<dbReference type="Pfam" id="PF00230">
    <property type="entry name" value="MIP"/>
    <property type="match status" value="1"/>
</dbReference>
<feature type="compositionally biased region" description="Polar residues" evidence="7">
    <location>
        <begin position="341"/>
        <end position="357"/>
    </location>
</feature>
<dbReference type="InterPro" id="IPR000425">
    <property type="entry name" value="MIP"/>
</dbReference>
<evidence type="ECO:0000256" key="3">
    <source>
        <dbReference type="ARBA" id="ARBA00022692"/>
    </source>
</evidence>
<dbReference type="Gene3D" id="1.20.1080.10">
    <property type="entry name" value="Glycerol uptake facilitator protein"/>
    <property type="match status" value="1"/>
</dbReference>
<evidence type="ECO:0000313" key="9">
    <source>
        <dbReference type="EMBL" id="KAH7057190.1"/>
    </source>
</evidence>
<name>A0ABQ8GIT6_9PEZI</name>
<feature type="transmembrane region" description="Helical" evidence="8">
    <location>
        <begin position="88"/>
        <end position="109"/>
    </location>
</feature>
<dbReference type="PANTHER" id="PTHR19139">
    <property type="entry name" value="AQUAPORIN TRANSPORTER"/>
    <property type="match status" value="1"/>
</dbReference>
<comment type="subcellular location">
    <subcellularLocation>
        <location evidence="1">Membrane</location>
        <topology evidence="1">Multi-pass membrane protein</topology>
    </subcellularLocation>
</comment>
<evidence type="ECO:0000256" key="8">
    <source>
        <dbReference type="SAM" id="Phobius"/>
    </source>
</evidence>
<dbReference type="EMBL" id="JAGTJR010000007">
    <property type="protein sequence ID" value="KAH7057190.1"/>
    <property type="molecule type" value="Genomic_DNA"/>
</dbReference>
<feature type="transmembrane region" description="Helical" evidence="8">
    <location>
        <begin position="139"/>
        <end position="161"/>
    </location>
</feature>
<dbReference type="InterPro" id="IPR023271">
    <property type="entry name" value="Aquaporin-like"/>
</dbReference>
<organism evidence="9 10">
    <name type="scientific">Macrophomina phaseolina</name>
    <dbReference type="NCBI Taxonomy" id="35725"/>
    <lineage>
        <taxon>Eukaryota</taxon>
        <taxon>Fungi</taxon>
        <taxon>Dikarya</taxon>
        <taxon>Ascomycota</taxon>
        <taxon>Pezizomycotina</taxon>
        <taxon>Dothideomycetes</taxon>
        <taxon>Dothideomycetes incertae sedis</taxon>
        <taxon>Botryosphaeriales</taxon>
        <taxon>Botryosphaeriaceae</taxon>
        <taxon>Macrophomina</taxon>
    </lineage>
</organism>
<dbReference type="SUPFAM" id="SSF81338">
    <property type="entry name" value="Aquaporin-like"/>
    <property type="match status" value="1"/>
</dbReference>
<evidence type="ECO:0000256" key="4">
    <source>
        <dbReference type="ARBA" id="ARBA00022989"/>
    </source>
</evidence>
<reference evidence="9 10" key="1">
    <citation type="journal article" date="2021" name="Nat. Commun.">
        <title>Genetic determinants of endophytism in the Arabidopsis root mycobiome.</title>
        <authorList>
            <person name="Mesny F."/>
            <person name="Miyauchi S."/>
            <person name="Thiergart T."/>
            <person name="Pickel B."/>
            <person name="Atanasova L."/>
            <person name="Karlsson M."/>
            <person name="Huettel B."/>
            <person name="Barry K.W."/>
            <person name="Haridas S."/>
            <person name="Chen C."/>
            <person name="Bauer D."/>
            <person name="Andreopoulos W."/>
            <person name="Pangilinan J."/>
            <person name="LaButti K."/>
            <person name="Riley R."/>
            <person name="Lipzen A."/>
            <person name="Clum A."/>
            <person name="Drula E."/>
            <person name="Henrissat B."/>
            <person name="Kohler A."/>
            <person name="Grigoriev I.V."/>
            <person name="Martin F.M."/>
            <person name="Hacquard S."/>
        </authorList>
    </citation>
    <scope>NUCLEOTIDE SEQUENCE [LARGE SCALE GENOMIC DNA]</scope>
    <source>
        <strain evidence="9 10">MPI-SDFR-AT-0080</strain>
    </source>
</reference>
<evidence type="ECO:0000256" key="2">
    <source>
        <dbReference type="ARBA" id="ARBA00006175"/>
    </source>
</evidence>
<gene>
    <name evidence="9" type="ORF">B0J12DRAFT_405577</name>
</gene>